<feature type="transmembrane region" description="Helical" evidence="1">
    <location>
        <begin position="88"/>
        <end position="112"/>
    </location>
</feature>
<evidence type="ECO:0000256" key="1">
    <source>
        <dbReference type="SAM" id="Phobius"/>
    </source>
</evidence>
<feature type="transmembrane region" description="Helical" evidence="1">
    <location>
        <begin position="56"/>
        <end position="76"/>
    </location>
</feature>
<protein>
    <submittedName>
        <fullName evidence="2">Uncharacterized protein</fullName>
    </submittedName>
</protein>
<keyword evidence="1" id="KW-0812">Transmembrane</keyword>
<evidence type="ECO:0000313" key="2">
    <source>
        <dbReference type="EMBL" id="KAK3349081.1"/>
    </source>
</evidence>
<name>A0AAJ0HEF5_9PEZI</name>
<reference evidence="2" key="2">
    <citation type="submission" date="2023-06" db="EMBL/GenBank/DDBJ databases">
        <authorList>
            <consortium name="Lawrence Berkeley National Laboratory"/>
            <person name="Haridas S."/>
            <person name="Hensen N."/>
            <person name="Bonometti L."/>
            <person name="Westerberg I."/>
            <person name="Brannstrom I.O."/>
            <person name="Guillou S."/>
            <person name="Cros-Aarteil S."/>
            <person name="Calhoun S."/>
            <person name="Kuo A."/>
            <person name="Mondo S."/>
            <person name="Pangilinan J."/>
            <person name="Riley R."/>
            <person name="Labutti K."/>
            <person name="Andreopoulos B."/>
            <person name="Lipzen A."/>
            <person name="Chen C."/>
            <person name="Yanf M."/>
            <person name="Daum C."/>
            <person name="Ng V."/>
            <person name="Clum A."/>
            <person name="Steindorff A."/>
            <person name="Ohm R."/>
            <person name="Martin F."/>
            <person name="Silar P."/>
            <person name="Natvig D."/>
            <person name="Lalanne C."/>
            <person name="Gautier V."/>
            <person name="Ament-Velasquez S.L."/>
            <person name="Kruys A."/>
            <person name="Hutchinson M.I."/>
            <person name="Powell A.J."/>
            <person name="Barry K."/>
            <person name="Miller A.N."/>
            <person name="Grigoriev I.V."/>
            <person name="Debuchy R."/>
            <person name="Gladieux P."/>
            <person name="Thoren M.H."/>
            <person name="Johannesson H."/>
        </authorList>
    </citation>
    <scope>NUCLEOTIDE SEQUENCE</scope>
    <source>
        <strain evidence="2">CBS 955.72</strain>
    </source>
</reference>
<keyword evidence="3" id="KW-1185">Reference proteome</keyword>
<evidence type="ECO:0000313" key="3">
    <source>
        <dbReference type="Proteomes" id="UP001275084"/>
    </source>
</evidence>
<sequence>MVNLNAISSYNHGIVDTERHGLLKTAPAPSRFKRFSTALRAAPNQHGKFPWRGVTWRFATAALTSIQIMVLLFSFARRESLTTWERRAFNAFIILFSGLLSLTLGSLLGLLGSVLRWRLLARARTTPHDVDMILGMANPTGAFKLVWYHSLGPGKWSGTTGIVLLYLTVNIIGRLSVAAFGLTYDLNENAGVEYPPKVTDFGSSNWINGNDSVRNMRRMTEYALPGFWLVPTEYNISDPSTYTMTNISGSGLDRKVEGNKLTYSYSLKEFRGTEESLSTDKVVHSSSTCIGRTYYKDVTGAEHIYEKGKLIRKPDDKAPVPEYLKAVQNMGDDTICRWGAKWKDSTNDSLAVSGCDTTYLLKYIDNNVTAKATFYECNVCLSDQGDKPGLSSSAFHGFPAENASYAAGVLLRFASFEPLDALDALEALFTLFLSLFTDDPADDSSSDYYSKKGYACLDNDMDFMSGIAVLSPDKDGADWLRSPVPAGYELHAAHLAARVPILAIIGAEQLLPKVLREAGTSERPYITTSLEVKWGRSFGVLGAILTGQLLAIAVVFYAARRVVLRDHDSYLSVARLLRTAVSSLGDESTRSGSTDSGEVLAERIQENAGVKARGIKYGTKTVSKQGNPDMLVVDLWHDVDEAFEKKKLLSSGG</sequence>
<proteinExistence type="predicted"/>
<gene>
    <name evidence="2" type="ORF">B0T25DRAFT_569733</name>
</gene>
<feature type="transmembrane region" description="Helical" evidence="1">
    <location>
        <begin position="538"/>
        <end position="559"/>
    </location>
</feature>
<dbReference type="EMBL" id="JAUIQD010000005">
    <property type="protein sequence ID" value="KAK3349081.1"/>
    <property type="molecule type" value="Genomic_DNA"/>
</dbReference>
<organism evidence="2 3">
    <name type="scientific">Lasiosphaeria hispida</name>
    <dbReference type="NCBI Taxonomy" id="260671"/>
    <lineage>
        <taxon>Eukaryota</taxon>
        <taxon>Fungi</taxon>
        <taxon>Dikarya</taxon>
        <taxon>Ascomycota</taxon>
        <taxon>Pezizomycotina</taxon>
        <taxon>Sordariomycetes</taxon>
        <taxon>Sordariomycetidae</taxon>
        <taxon>Sordariales</taxon>
        <taxon>Lasiosphaeriaceae</taxon>
        <taxon>Lasiosphaeria</taxon>
    </lineage>
</organism>
<comment type="caution">
    <text evidence="2">The sequence shown here is derived from an EMBL/GenBank/DDBJ whole genome shotgun (WGS) entry which is preliminary data.</text>
</comment>
<dbReference type="Proteomes" id="UP001275084">
    <property type="component" value="Unassembled WGS sequence"/>
</dbReference>
<dbReference type="AlphaFoldDB" id="A0AAJ0HEF5"/>
<keyword evidence="1" id="KW-0472">Membrane</keyword>
<keyword evidence="1" id="KW-1133">Transmembrane helix</keyword>
<accession>A0AAJ0HEF5</accession>
<reference evidence="2" key="1">
    <citation type="journal article" date="2023" name="Mol. Phylogenet. Evol.">
        <title>Genome-scale phylogeny and comparative genomics of the fungal order Sordariales.</title>
        <authorList>
            <person name="Hensen N."/>
            <person name="Bonometti L."/>
            <person name="Westerberg I."/>
            <person name="Brannstrom I.O."/>
            <person name="Guillou S."/>
            <person name="Cros-Aarteil S."/>
            <person name="Calhoun S."/>
            <person name="Haridas S."/>
            <person name="Kuo A."/>
            <person name="Mondo S."/>
            <person name="Pangilinan J."/>
            <person name="Riley R."/>
            <person name="LaButti K."/>
            <person name="Andreopoulos B."/>
            <person name="Lipzen A."/>
            <person name="Chen C."/>
            <person name="Yan M."/>
            <person name="Daum C."/>
            <person name="Ng V."/>
            <person name="Clum A."/>
            <person name="Steindorff A."/>
            <person name="Ohm R.A."/>
            <person name="Martin F."/>
            <person name="Silar P."/>
            <person name="Natvig D.O."/>
            <person name="Lalanne C."/>
            <person name="Gautier V."/>
            <person name="Ament-Velasquez S.L."/>
            <person name="Kruys A."/>
            <person name="Hutchinson M.I."/>
            <person name="Powell A.J."/>
            <person name="Barry K."/>
            <person name="Miller A.N."/>
            <person name="Grigoriev I.V."/>
            <person name="Debuchy R."/>
            <person name="Gladieux P."/>
            <person name="Hiltunen Thoren M."/>
            <person name="Johannesson H."/>
        </authorList>
    </citation>
    <scope>NUCLEOTIDE SEQUENCE</scope>
    <source>
        <strain evidence="2">CBS 955.72</strain>
    </source>
</reference>